<evidence type="ECO:0000313" key="2">
    <source>
        <dbReference type="EMBL" id="KAE9024230.1"/>
    </source>
</evidence>
<reference evidence="2 3" key="1">
    <citation type="submission" date="2018-09" db="EMBL/GenBank/DDBJ databases">
        <title>Genomic investigation of the strawberry pathogen Phytophthora fragariae indicates pathogenicity is determined by transcriptional variation in three key races.</title>
        <authorList>
            <person name="Adams T.M."/>
            <person name="Armitage A.D."/>
            <person name="Sobczyk M.K."/>
            <person name="Bates H.J."/>
            <person name="Dunwell J.M."/>
            <person name="Nellist C.F."/>
            <person name="Harrison R.J."/>
        </authorList>
    </citation>
    <scope>NUCLEOTIDE SEQUENCE [LARGE SCALE GENOMIC DNA]</scope>
    <source>
        <strain evidence="2 3">SCRP249</strain>
    </source>
</reference>
<feature type="chain" id="PRO_5025635133" evidence="1">
    <location>
        <begin position="21"/>
        <end position="51"/>
    </location>
</feature>
<evidence type="ECO:0000256" key="1">
    <source>
        <dbReference type="SAM" id="SignalP"/>
    </source>
</evidence>
<evidence type="ECO:0000313" key="3">
    <source>
        <dbReference type="Proteomes" id="UP000429607"/>
    </source>
</evidence>
<organism evidence="2 3">
    <name type="scientific">Phytophthora rubi</name>
    <dbReference type="NCBI Taxonomy" id="129364"/>
    <lineage>
        <taxon>Eukaryota</taxon>
        <taxon>Sar</taxon>
        <taxon>Stramenopiles</taxon>
        <taxon>Oomycota</taxon>
        <taxon>Peronosporomycetes</taxon>
        <taxon>Peronosporales</taxon>
        <taxon>Peronosporaceae</taxon>
        <taxon>Phytophthora</taxon>
    </lineage>
</organism>
<proteinExistence type="predicted"/>
<keyword evidence="1" id="KW-0732">Signal</keyword>
<gene>
    <name evidence="2" type="ORF">PR001_g12727</name>
</gene>
<feature type="signal peptide" evidence="1">
    <location>
        <begin position="1"/>
        <end position="20"/>
    </location>
</feature>
<sequence>MPPAYMCACMSYYFIRLSLSVVLNSCYTMHIKCFEVHISRYLPLQVSIDNI</sequence>
<name>A0A6A3M1N6_9STRA</name>
<dbReference type="AlphaFoldDB" id="A0A6A3M1N6"/>
<comment type="caution">
    <text evidence="2">The sequence shown here is derived from an EMBL/GenBank/DDBJ whole genome shotgun (WGS) entry which is preliminary data.</text>
</comment>
<dbReference type="Proteomes" id="UP000429607">
    <property type="component" value="Unassembled WGS sequence"/>
</dbReference>
<accession>A0A6A3M1N6</accession>
<protein>
    <submittedName>
        <fullName evidence="2">Uncharacterized protein</fullName>
    </submittedName>
</protein>
<dbReference type="EMBL" id="QXFV01000838">
    <property type="protein sequence ID" value="KAE9024230.1"/>
    <property type="molecule type" value="Genomic_DNA"/>
</dbReference>